<proteinExistence type="predicted"/>
<organism evidence="3 4">
    <name type="scientific">Oligosphaera ethanolica</name>
    <dbReference type="NCBI Taxonomy" id="760260"/>
    <lineage>
        <taxon>Bacteria</taxon>
        <taxon>Pseudomonadati</taxon>
        <taxon>Lentisphaerota</taxon>
        <taxon>Oligosphaeria</taxon>
        <taxon>Oligosphaerales</taxon>
        <taxon>Oligosphaeraceae</taxon>
        <taxon>Oligosphaera</taxon>
    </lineage>
</organism>
<evidence type="ECO:0000259" key="2">
    <source>
        <dbReference type="Pfam" id="PF13635"/>
    </source>
</evidence>
<sequence>MYIERALREAFLRGSDYFPAMLLVGPRQVGKTTFLRHLSSSERKYVTLDNMLDRDFAKRDPAGFLERYGAPVLIDEIQYAPELLPYLKIAIDQARHDHAEKARNMFWLTGSQQFQMMKGVSESLAGRIGILEMLGLSQREMSSSATVPFLPDNEFLAGPRPMTTPELFERIFLGSFPGMVQGGSEQRELFYSSYVQTYLERDIRDLGSVGDLDRFFRFLRSVAARTAQLLNYAELSRDADISIATAKSWLSILEASNLVFLLEPYANNLTSRLVKSPKLYLLDTGLAAFLTQWPTAAVLETGAMSGAFFETWCLAEILKSYYNSGKTRPGLFFYRDKDMKEIDLLIEQNGRLYPVELKKTATPRRDDSRHFQVLRRFKKEIGMGAVVCMYPEVYPCGVDCRFIPAPLL</sequence>
<comment type="caution">
    <text evidence="3">The sequence shown here is derived from an EMBL/GenBank/DDBJ whole genome shotgun (WGS) entry which is preliminary data.</text>
</comment>
<protein>
    <submittedName>
        <fullName evidence="3">AAA+ superfamily ATPase</fullName>
    </submittedName>
</protein>
<dbReference type="InterPro" id="IPR025420">
    <property type="entry name" value="DUF4143"/>
</dbReference>
<gene>
    <name evidence="3" type="ORF">J3R75_002898</name>
</gene>
<accession>A0AAE3VI34</accession>
<dbReference type="Pfam" id="PF13173">
    <property type="entry name" value="AAA_14"/>
    <property type="match status" value="1"/>
</dbReference>
<keyword evidence="4" id="KW-1185">Reference proteome</keyword>
<dbReference type="InterPro" id="IPR041682">
    <property type="entry name" value="AAA_14"/>
</dbReference>
<name>A0AAE3VI34_9BACT</name>
<dbReference type="PANTHER" id="PTHR43566:SF2">
    <property type="entry name" value="DUF4143 DOMAIN-CONTAINING PROTEIN"/>
    <property type="match status" value="1"/>
</dbReference>
<feature type="domain" description="DUF4143" evidence="2">
    <location>
        <begin position="200"/>
        <end position="359"/>
    </location>
</feature>
<dbReference type="Pfam" id="PF13635">
    <property type="entry name" value="DUF4143"/>
    <property type="match status" value="1"/>
</dbReference>
<dbReference type="PANTHER" id="PTHR43566">
    <property type="entry name" value="CONSERVED PROTEIN"/>
    <property type="match status" value="1"/>
</dbReference>
<dbReference type="AlphaFoldDB" id="A0AAE3VI34"/>
<dbReference type="SUPFAM" id="SSF52540">
    <property type="entry name" value="P-loop containing nucleoside triphosphate hydrolases"/>
    <property type="match status" value="1"/>
</dbReference>
<reference evidence="3" key="1">
    <citation type="submission" date="2023-07" db="EMBL/GenBank/DDBJ databases">
        <title>Genomic Encyclopedia of Type Strains, Phase IV (KMG-IV): sequencing the most valuable type-strain genomes for metagenomic binning, comparative biology and taxonomic classification.</title>
        <authorList>
            <person name="Goeker M."/>
        </authorList>
    </citation>
    <scope>NUCLEOTIDE SEQUENCE</scope>
    <source>
        <strain evidence="3">DSM 24202</strain>
    </source>
</reference>
<dbReference type="EMBL" id="JAUSVL010000001">
    <property type="protein sequence ID" value="MDQ0290791.1"/>
    <property type="molecule type" value="Genomic_DNA"/>
</dbReference>
<dbReference type="Proteomes" id="UP001238163">
    <property type="component" value="Unassembled WGS sequence"/>
</dbReference>
<feature type="domain" description="AAA" evidence="1">
    <location>
        <begin position="19"/>
        <end position="141"/>
    </location>
</feature>
<evidence type="ECO:0000313" key="3">
    <source>
        <dbReference type="EMBL" id="MDQ0290791.1"/>
    </source>
</evidence>
<dbReference type="RefSeq" id="WP_307262687.1">
    <property type="nucleotide sequence ID" value="NZ_JAUSVL010000001.1"/>
</dbReference>
<dbReference type="InterPro" id="IPR027417">
    <property type="entry name" value="P-loop_NTPase"/>
</dbReference>
<evidence type="ECO:0000259" key="1">
    <source>
        <dbReference type="Pfam" id="PF13173"/>
    </source>
</evidence>
<evidence type="ECO:0000313" key="4">
    <source>
        <dbReference type="Proteomes" id="UP001238163"/>
    </source>
</evidence>